<dbReference type="EMBL" id="WHWC01000007">
    <property type="protein sequence ID" value="KAG8379026.1"/>
    <property type="molecule type" value="Genomic_DNA"/>
</dbReference>
<dbReference type="Gene3D" id="2.40.70.10">
    <property type="entry name" value="Acid Proteases"/>
    <property type="match status" value="1"/>
</dbReference>
<reference evidence="1" key="1">
    <citation type="submission" date="2019-10" db="EMBL/GenBank/DDBJ databases">
        <authorList>
            <person name="Zhang R."/>
            <person name="Pan Y."/>
            <person name="Wang J."/>
            <person name="Ma R."/>
            <person name="Yu S."/>
        </authorList>
    </citation>
    <scope>NUCLEOTIDE SEQUENCE</scope>
    <source>
        <strain evidence="1">LA-IB0</strain>
        <tissue evidence="1">Leaf</tissue>
    </source>
</reference>
<evidence type="ECO:0000313" key="1">
    <source>
        <dbReference type="EMBL" id="KAG8379026.1"/>
    </source>
</evidence>
<proteinExistence type="predicted"/>
<dbReference type="CDD" id="cd00303">
    <property type="entry name" value="retropepsin_like"/>
    <property type="match status" value="1"/>
</dbReference>
<keyword evidence="2" id="KW-1185">Reference proteome</keyword>
<sequence>MAESTRSKDVHDTLKRQEALLLEERSMRQNSEHHFHSKFETIAALQIELQQSVTAMQTQLHSLAEQMHAYHKNKYETTIEAIIQRASSLHKSRVFPKPSFKPTPSSYAPLTRASVIPSKPPFNPHRKLLTASEMRARREKNLCYNCDEVFVPGHRCKQRQVYMIMTQEKEEAYSLDIEDIDTSIDSPHSEDMTISINAISGNTNINTLRIKGLVKNSSIHILIDSGSTHCFLDETVANQLGCTMEITSPVLISVADGCDVVMGGDWLRLHSPVEFDYHKMKFTICKNGKTFTMKAITESAELQLLSENLDHPIEVESSRWIEGFQNKLGLKELNNDGVLKTSNDDILIKGRTKENDDVLAENLKETNGEEIRKINGSNASSSKQHLELFNLENIPQNSTLTGTNTQATRGIN</sequence>
<evidence type="ECO:0000313" key="2">
    <source>
        <dbReference type="Proteomes" id="UP000826271"/>
    </source>
</evidence>
<accession>A0AAV6X881</accession>
<name>A0AAV6X881_9LAMI</name>
<dbReference type="AlphaFoldDB" id="A0AAV6X881"/>
<dbReference type="InterPro" id="IPR021109">
    <property type="entry name" value="Peptidase_aspartic_dom_sf"/>
</dbReference>
<gene>
    <name evidence="1" type="ORF">BUALT_Bualt07G0045400</name>
</gene>
<protein>
    <submittedName>
        <fullName evidence="1">Uncharacterized protein</fullName>
    </submittedName>
</protein>
<organism evidence="1 2">
    <name type="scientific">Buddleja alternifolia</name>
    <dbReference type="NCBI Taxonomy" id="168488"/>
    <lineage>
        <taxon>Eukaryota</taxon>
        <taxon>Viridiplantae</taxon>
        <taxon>Streptophyta</taxon>
        <taxon>Embryophyta</taxon>
        <taxon>Tracheophyta</taxon>
        <taxon>Spermatophyta</taxon>
        <taxon>Magnoliopsida</taxon>
        <taxon>eudicotyledons</taxon>
        <taxon>Gunneridae</taxon>
        <taxon>Pentapetalae</taxon>
        <taxon>asterids</taxon>
        <taxon>lamiids</taxon>
        <taxon>Lamiales</taxon>
        <taxon>Scrophulariaceae</taxon>
        <taxon>Buddlejeae</taxon>
        <taxon>Buddleja</taxon>
    </lineage>
</organism>
<dbReference type="Proteomes" id="UP000826271">
    <property type="component" value="Unassembled WGS sequence"/>
</dbReference>
<comment type="caution">
    <text evidence="1">The sequence shown here is derived from an EMBL/GenBank/DDBJ whole genome shotgun (WGS) entry which is preliminary data.</text>
</comment>